<dbReference type="EMBL" id="GL871172">
    <property type="protein sequence ID" value="EGC32832.1"/>
    <property type="molecule type" value="Genomic_DNA"/>
</dbReference>
<dbReference type="InterPro" id="IPR036867">
    <property type="entry name" value="R3H_dom_sf"/>
</dbReference>
<organism evidence="3 4">
    <name type="scientific">Dictyostelium purpureum</name>
    <name type="common">Slime mold</name>
    <dbReference type="NCBI Taxonomy" id="5786"/>
    <lineage>
        <taxon>Eukaryota</taxon>
        <taxon>Amoebozoa</taxon>
        <taxon>Evosea</taxon>
        <taxon>Eumycetozoa</taxon>
        <taxon>Dictyostelia</taxon>
        <taxon>Dictyosteliales</taxon>
        <taxon>Dictyosteliaceae</taxon>
        <taxon>Dictyostelium</taxon>
    </lineage>
</organism>
<dbReference type="Proteomes" id="UP000001064">
    <property type="component" value="Unassembled WGS sequence"/>
</dbReference>
<dbReference type="GeneID" id="10508203"/>
<dbReference type="Pfam" id="PF13902">
    <property type="entry name" value="R3H-assoc"/>
    <property type="match status" value="1"/>
</dbReference>
<dbReference type="OMA" id="DHADYEY"/>
<dbReference type="PANTHER" id="PTHR32019">
    <property type="entry name" value="R3H DOMAIN-CONTAINING PROTEIN 4"/>
    <property type="match status" value="1"/>
</dbReference>
<feature type="domain" description="R3H" evidence="2">
    <location>
        <begin position="170"/>
        <end position="233"/>
    </location>
</feature>
<evidence type="ECO:0000313" key="3">
    <source>
        <dbReference type="EMBL" id="EGC32832.1"/>
    </source>
</evidence>
<dbReference type="Gene3D" id="3.30.1370.50">
    <property type="entry name" value="R3H-like domain"/>
    <property type="match status" value="1"/>
</dbReference>
<dbReference type="InParanoid" id="F0ZTA8"/>
<proteinExistence type="predicted"/>
<dbReference type="InterPro" id="IPR025952">
    <property type="entry name" value="R3H-assoc_dom"/>
</dbReference>
<sequence>MKINDESDKKTSTLTSSRVSKVQYNDSFGFQFNTNNGVRSAATKKKSKSNRDSLAFRESPGKPGTKRFNRYLNTQFLKTAGSLGDNINAEMDYSFTESKNTLFYQDSQNSTFYFDNMVNITCDQEEELIDSIQQQTKNAHNESTADGEQLFSKLRKSLRPFFKKSFLLDNLFIQETEQQILEFLENSSIKQMEYNQSNPSKRIIIHGLSSYYSLQSKSHSTKNGQRILVIRKPRNLPPLPEISITQYLAAESKKKPIQIHQVQKKKVIKKSQSIYIKKKPIKIENEIKV</sequence>
<dbReference type="VEuPathDB" id="AmoebaDB:DICPUDRAFT_98760"/>
<dbReference type="RefSeq" id="XP_003290655.1">
    <property type="nucleotide sequence ID" value="XM_003290607.1"/>
</dbReference>
<dbReference type="InterPro" id="IPR039629">
    <property type="entry name" value="R3HDM4"/>
</dbReference>
<dbReference type="KEGG" id="dpp:DICPUDRAFT_98760"/>
<gene>
    <name evidence="3" type="ORF">DICPUDRAFT_98760</name>
</gene>
<name>F0ZTA8_DICPU</name>
<accession>F0ZTA8</accession>
<evidence type="ECO:0000256" key="1">
    <source>
        <dbReference type="SAM" id="MobiDB-lite"/>
    </source>
</evidence>
<dbReference type="AlphaFoldDB" id="F0ZTA8"/>
<dbReference type="GO" id="GO:0003676">
    <property type="term" value="F:nucleic acid binding"/>
    <property type="evidence" value="ECO:0007669"/>
    <property type="project" value="UniProtKB-UniRule"/>
</dbReference>
<feature type="region of interest" description="Disordered" evidence="1">
    <location>
        <begin position="39"/>
        <end position="64"/>
    </location>
</feature>
<dbReference type="SUPFAM" id="SSF82708">
    <property type="entry name" value="R3H domain"/>
    <property type="match status" value="1"/>
</dbReference>
<evidence type="ECO:0000313" key="4">
    <source>
        <dbReference type="Proteomes" id="UP000001064"/>
    </source>
</evidence>
<reference evidence="4" key="1">
    <citation type="journal article" date="2011" name="Genome Biol.">
        <title>Comparative genomics of the social amoebae Dictyostelium discoideum and Dictyostelium purpureum.</title>
        <authorList>
            <consortium name="US DOE Joint Genome Institute (JGI-PGF)"/>
            <person name="Sucgang R."/>
            <person name="Kuo A."/>
            <person name="Tian X."/>
            <person name="Salerno W."/>
            <person name="Parikh A."/>
            <person name="Feasley C.L."/>
            <person name="Dalin E."/>
            <person name="Tu H."/>
            <person name="Huang E."/>
            <person name="Barry K."/>
            <person name="Lindquist E."/>
            <person name="Shapiro H."/>
            <person name="Bruce D."/>
            <person name="Schmutz J."/>
            <person name="Salamov A."/>
            <person name="Fey P."/>
            <person name="Gaudet P."/>
            <person name="Anjard C."/>
            <person name="Babu M.M."/>
            <person name="Basu S."/>
            <person name="Bushmanova Y."/>
            <person name="van der Wel H."/>
            <person name="Katoh-Kurasawa M."/>
            <person name="Dinh C."/>
            <person name="Coutinho P.M."/>
            <person name="Saito T."/>
            <person name="Elias M."/>
            <person name="Schaap P."/>
            <person name="Kay R.R."/>
            <person name="Henrissat B."/>
            <person name="Eichinger L."/>
            <person name="Rivero F."/>
            <person name="Putnam N.H."/>
            <person name="West C.M."/>
            <person name="Loomis W.F."/>
            <person name="Chisholm R.L."/>
            <person name="Shaulsky G."/>
            <person name="Strassmann J.E."/>
            <person name="Queller D.C."/>
            <person name="Kuspa A."/>
            <person name="Grigoriev I.V."/>
        </authorList>
    </citation>
    <scope>NUCLEOTIDE SEQUENCE [LARGE SCALE GENOMIC DNA]</scope>
    <source>
        <strain evidence="4">QSDP1</strain>
    </source>
</reference>
<dbReference type="OrthoDB" id="75169at2759"/>
<dbReference type="PANTHER" id="PTHR32019:SF2">
    <property type="entry name" value="R3H DOMAIN-CONTAINING PROTEIN 4"/>
    <property type="match status" value="1"/>
</dbReference>
<keyword evidence="4" id="KW-1185">Reference proteome</keyword>
<dbReference type="InterPro" id="IPR001374">
    <property type="entry name" value="R3H_dom"/>
</dbReference>
<dbReference type="eggNOG" id="ENOG502R9DV">
    <property type="taxonomic scope" value="Eukaryota"/>
</dbReference>
<dbReference type="PROSITE" id="PS51061">
    <property type="entry name" value="R3H"/>
    <property type="match status" value="1"/>
</dbReference>
<dbReference type="Pfam" id="PF01424">
    <property type="entry name" value="R3H"/>
    <property type="match status" value="1"/>
</dbReference>
<evidence type="ECO:0000259" key="2">
    <source>
        <dbReference type="PROSITE" id="PS51061"/>
    </source>
</evidence>
<protein>
    <recommendedName>
        <fullName evidence="2">R3H domain-containing protein</fullName>
    </recommendedName>
</protein>